<name>X1KYY8_9ZZZZ</name>
<accession>X1KYY8</accession>
<dbReference type="AlphaFoldDB" id="X1KYY8"/>
<organism evidence="1">
    <name type="scientific">marine sediment metagenome</name>
    <dbReference type="NCBI Taxonomy" id="412755"/>
    <lineage>
        <taxon>unclassified sequences</taxon>
        <taxon>metagenomes</taxon>
        <taxon>ecological metagenomes</taxon>
    </lineage>
</organism>
<reference evidence="1" key="1">
    <citation type="journal article" date="2014" name="Front. Microbiol.">
        <title>High frequency of phylogenetically diverse reductive dehalogenase-homologous genes in deep subseafloor sedimentary metagenomes.</title>
        <authorList>
            <person name="Kawai M."/>
            <person name="Futagami T."/>
            <person name="Toyoda A."/>
            <person name="Takaki Y."/>
            <person name="Nishi S."/>
            <person name="Hori S."/>
            <person name="Arai W."/>
            <person name="Tsubouchi T."/>
            <person name="Morono Y."/>
            <person name="Uchiyama I."/>
            <person name="Ito T."/>
            <person name="Fujiyama A."/>
            <person name="Inagaki F."/>
            <person name="Takami H."/>
        </authorList>
    </citation>
    <scope>NUCLEOTIDE SEQUENCE</scope>
    <source>
        <strain evidence="1">Expedition CK06-06</strain>
    </source>
</reference>
<protein>
    <submittedName>
        <fullName evidence="1">Uncharacterized protein</fullName>
    </submittedName>
</protein>
<proteinExistence type="predicted"/>
<sequence length="45" mass="5253">MARIPGDQPGDTVRIRDPLQILVEKRFHDMVNKPEEFMIDNTETV</sequence>
<comment type="caution">
    <text evidence="1">The sequence shown here is derived from an EMBL/GenBank/DDBJ whole genome shotgun (WGS) entry which is preliminary data.</text>
</comment>
<dbReference type="EMBL" id="BARU01041324">
    <property type="protein sequence ID" value="GAH87153.1"/>
    <property type="molecule type" value="Genomic_DNA"/>
</dbReference>
<gene>
    <name evidence="1" type="ORF">S03H2_63731</name>
</gene>
<evidence type="ECO:0000313" key="1">
    <source>
        <dbReference type="EMBL" id="GAH87153.1"/>
    </source>
</evidence>
<feature type="non-terminal residue" evidence="1">
    <location>
        <position position="45"/>
    </location>
</feature>